<reference evidence="1 2" key="1">
    <citation type="submission" date="2017-07" db="EMBL/GenBank/DDBJ databases">
        <authorList>
            <person name="Sun Z.S."/>
            <person name="Albrecht U."/>
            <person name="Echele G."/>
            <person name="Lee C.C."/>
        </authorList>
    </citation>
    <scope>NUCLEOTIDE SEQUENCE [LARGE SCALE GENOMIC DNA]</scope>
    <source>
        <strain evidence="2">type strain: KCTC 22618</strain>
    </source>
</reference>
<dbReference type="Gene3D" id="2.30.30.40">
    <property type="entry name" value="SH3 Domains"/>
    <property type="match status" value="1"/>
</dbReference>
<dbReference type="RefSeq" id="WP_095070075.1">
    <property type="nucleotide sequence ID" value="NZ_LT899436.1"/>
</dbReference>
<accession>A0A238U736</accession>
<dbReference type="EMBL" id="LT899436">
    <property type="protein sequence ID" value="SNR14826.1"/>
    <property type="molecule type" value="Genomic_DNA"/>
</dbReference>
<dbReference type="AlphaFoldDB" id="A0A238U736"/>
<evidence type="ECO:0000313" key="2">
    <source>
        <dbReference type="Proteomes" id="UP000215214"/>
    </source>
</evidence>
<sequence length="491" mass="56656">MKLFWKTTLVIIFMILAVNCKTKEANTNVNLSLNTDVTTKLKTQINKEIEKEFDSKFLSRGELVIKKKEVLIFDFNEDDLLDGVAFLSFFSATDKSFKRSIIMYYKNDGKQLILKDKIKKDYCVFPEKDAIKNIQFEAAPKIYTSQVKPNELGLIDESLKQESIISLADDKLIYGEVISSDHYDVNSSHKVEQENYYKYTSAANGLIYRDKPDGKVLGKFPYGKEVHVVGKTGLKKTIYDQGKEVEGEWVEVALDEYSEKKAFIFDGYLKEIHELDRQRLIKVAPVVFEKNRKKGLILPGTYKVFNQKLKHTSDITVDGISEVYVVKKTKYKRPLLSNQKYCEWANYVEVILAREHFILFGKNIISISSTEEVKLSETKKVALVLGENYTMEASDEDGLTGCDDYSDIFLKTGNRYEVLYHKPEKVGDKLVAKVFVHDEGMSERISEIKVEDNTILLRIAQGFQEGTGSYKMKIFKQDKWYCTETDHKREY</sequence>
<evidence type="ECO:0000313" key="1">
    <source>
        <dbReference type="EMBL" id="SNR14826.1"/>
    </source>
</evidence>
<name>A0A238U736_9FLAO</name>
<dbReference type="OrthoDB" id="5984340at2"/>
<keyword evidence="2" id="KW-1185">Reference proteome</keyword>
<dbReference type="Proteomes" id="UP000215214">
    <property type="component" value="Chromosome TJEJU"/>
</dbReference>
<dbReference type="KEGG" id="tje:TJEJU_1072"/>
<organism evidence="1 2">
    <name type="scientific">Tenacibaculum jejuense</name>
    <dbReference type="NCBI Taxonomy" id="584609"/>
    <lineage>
        <taxon>Bacteria</taxon>
        <taxon>Pseudomonadati</taxon>
        <taxon>Bacteroidota</taxon>
        <taxon>Flavobacteriia</taxon>
        <taxon>Flavobacteriales</taxon>
        <taxon>Flavobacteriaceae</taxon>
        <taxon>Tenacibaculum</taxon>
    </lineage>
</organism>
<protein>
    <submittedName>
        <fullName evidence="1">Uncharacterized protein</fullName>
    </submittedName>
</protein>
<gene>
    <name evidence="1" type="ORF">TJEJU_1072</name>
</gene>
<proteinExistence type="predicted"/>